<dbReference type="Proteomes" id="UP001497680">
    <property type="component" value="Unassembled WGS sequence"/>
</dbReference>
<protein>
    <submittedName>
        <fullName evidence="1">Presilphiperfolan-8-beta-ol synthase</fullName>
    </submittedName>
</protein>
<gene>
    <name evidence="1" type="ORF">F4821DRAFT_248042</name>
</gene>
<sequence>MTSSIIIQTSHDAPMMGSEYLTLTQSENTQTSRMSSSCEPDKHGQGRRSVRIPDLFSSIMASRPVVNPNYFKVKAEGDRWIARIMKMDEKTSAKNTRVDLCYLASIWAPDADEEALRMMLDWNHWVFLFDDQFDEGHLKEDPVAAQEEVDRTMAIMEGAPLIGLEENPIRYVFQTCWLRLKQRASPELQQRYKEQHKRFFTQLVVQVQQMAQGQVLSRDVQTYLEVRRGTIGAYCAIALTEYGQGIRLPANVFLHNSLQECTRVSSDLVLLVNDVLSYRKDLELGVDHNLIALLIEQDMSLQQSVDKIGAMIDNCYRRWYTALAELPPYGEKVDSEVLHFVEVCRRVALGNLHWSFKTGRYLGPEGQEVHETRIMYL</sequence>
<comment type="caution">
    <text evidence="1">The sequence shown here is derived from an EMBL/GenBank/DDBJ whole genome shotgun (WGS) entry which is preliminary data.</text>
</comment>
<accession>A0ACC0CNK4</accession>
<dbReference type="EMBL" id="MU394380">
    <property type="protein sequence ID" value="KAI6082033.1"/>
    <property type="molecule type" value="Genomic_DNA"/>
</dbReference>
<keyword evidence="2" id="KW-1185">Reference proteome</keyword>
<evidence type="ECO:0000313" key="1">
    <source>
        <dbReference type="EMBL" id="KAI6082033.1"/>
    </source>
</evidence>
<proteinExistence type="predicted"/>
<organism evidence="1 2">
    <name type="scientific">Hypoxylon rubiginosum</name>
    <dbReference type="NCBI Taxonomy" id="110542"/>
    <lineage>
        <taxon>Eukaryota</taxon>
        <taxon>Fungi</taxon>
        <taxon>Dikarya</taxon>
        <taxon>Ascomycota</taxon>
        <taxon>Pezizomycotina</taxon>
        <taxon>Sordariomycetes</taxon>
        <taxon>Xylariomycetidae</taxon>
        <taxon>Xylariales</taxon>
        <taxon>Hypoxylaceae</taxon>
        <taxon>Hypoxylon</taxon>
    </lineage>
</organism>
<reference evidence="1 2" key="1">
    <citation type="journal article" date="2022" name="New Phytol.">
        <title>Ecological generalism drives hyperdiversity of secondary metabolite gene clusters in xylarialean endophytes.</title>
        <authorList>
            <person name="Franco M.E.E."/>
            <person name="Wisecaver J.H."/>
            <person name="Arnold A.E."/>
            <person name="Ju Y.M."/>
            <person name="Slot J.C."/>
            <person name="Ahrendt S."/>
            <person name="Moore L.P."/>
            <person name="Eastman K.E."/>
            <person name="Scott K."/>
            <person name="Konkel Z."/>
            <person name="Mondo S.J."/>
            <person name="Kuo A."/>
            <person name="Hayes R.D."/>
            <person name="Haridas S."/>
            <person name="Andreopoulos B."/>
            <person name="Riley R."/>
            <person name="LaButti K."/>
            <person name="Pangilinan J."/>
            <person name="Lipzen A."/>
            <person name="Amirebrahimi M."/>
            <person name="Yan J."/>
            <person name="Adam C."/>
            <person name="Keymanesh K."/>
            <person name="Ng V."/>
            <person name="Louie K."/>
            <person name="Northen T."/>
            <person name="Drula E."/>
            <person name="Henrissat B."/>
            <person name="Hsieh H.M."/>
            <person name="Youens-Clark K."/>
            <person name="Lutzoni F."/>
            <person name="Miadlikowska J."/>
            <person name="Eastwood D.C."/>
            <person name="Hamelin R.C."/>
            <person name="Grigoriev I.V."/>
            <person name="U'Ren J.M."/>
        </authorList>
    </citation>
    <scope>NUCLEOTIDE SEQUENCE [LARGE SCALE GENOMIC DNA]</scope>
    <source>
        <strain evidence="1 2">ER1909</strain>
    </source>
</reference>
<evidence type="ECO:0000313" key="2">
    <source>
        <dbReference type="Proteomes" id="UP001497680"/>
    </source>
</evidence>
<name>A0ACC0CNK4_9PEZI</name>